<dbReference type="SUPFAM" id="SSF54001">
    <property type="entry name" value="Cysteine proteinases"/>
    <property type="match status" value="1"/>
</dbReference>
<accession>A0A485L9R9</accession>
<dbReference type="InterPro" id="IPR000668">
    <property type="entry name" value="Peptidase_C1A_C"/>
</dbReference>
<sequence length="124" mass="12863">MGVSEMGHCIVTSQQFVLSEQQVTSCSTDGGSPGSSDWSFTGSCSNKCTKKKLSIGTSVSISGDDTLATALNTQPVSVSVEAGNSVWQNYQGDVVTQCPGAQSDHAVIAVGYDGQSYKVRNSCV</sequence>
<proteinExistence type="predicted"/>
<dbReference type="Gene3D" id="3.90.70.10">
    <property type="entry name" value="Cysteine proteinases"/>
    <property type="match status" value="1"/>
</dbReference>
<protein>
    <submittedName>
        <fullName evidence="3">Aste57867_17804 protein</fullName>
    </submittedName>
</protein>
<evidence type="ECO:0000313" key="3">
    <source>
        <dbReference type="EMBL" id="VFT94548.1"/>
    </source>
</evidence>
<keyword evidence="4" id="KW-1185">Reference proteome</keyword>
<dbReference type="GO" id="GO:0006508">
    <property type="term" value="P:proteolysis"/>
    <property type="evidence" value="ECO:0007669"/>
    <property type="project" value="InterPro"/>
</dbReference>
<evidence type="ECO:0000313" key="4">
    <source>
        <dbReference type="Proteomes" id="UP000332933"/>
    </source>
</evidence>
<dbReference type="InterPro" id="IPR038765">
    <property type="entry name" value="Papain-like_cys_pep_sf"/>
</dbReference>
<evidence type="ECO:0000313" key="2">
    <source>
        <dbReference type="EMBL" id="KAF0690849.1"/>
    </source>
</evidence>
<dbReference type="OrthoDB" id="6275316at2759"/>
<dbReference type="EMBL" id="CAADRA010006321">
    <property type="protein sequence ID" value="VFT94548.1"/>
    <property type="molecule type" value="Genomic_DNA"/>
</dbReference>
<evidence type="ECO:0000259" key="1">
    <source>
        <dbReference type="Pfam" id="PF00112"/>
    </source>
</evidence>
<dbReference type="AlphaFoldDB" id="A0A485L9R9"/>
<dbReference type="GO" id="GO:0008234">
    <property type="term" value="F:cysteine-type peptidase activity"/>
    <property type="evidence" value="ECO:0007669"/>
    <property type="project" value="InterPro"/>
</dbReference>
<dbReference type="EMBL" id="VJMH01006300">
    <property type="protein sequence ID" value="KAF0690849.1"/>
    <property type="molecule type" value="Genomic_DNA"/>
</dbReference>
<reference evidence="2" key="2">
    <citation type="submission" date="2019-06" db="EMBL/GenBank/DDBJ databases">
        <title>Genomics analysis of Aphanomyces spp. identifies a new class of oomycete effector associated with host adaptation.</title>
        <authorList>
            <person name="Gaulin E."/>
        </authorList>
    </citation>
    <scope>NUCLEOTIDE SEQUENCE</scope>
    <source>
        <strain evidence="2">CBS 578.67</strain>
    </source>
</reference>
<gene>
    <name evidence="3" type="primary">Aste57867_17804</name>
    <name evidence="2" type="ORF">As57867_017743</name>
    <name evidence="3" type="ORF">ASTE57867_17804</name>
</gene>
<organism evidence="3 4">
    <name type="scientific">Aphanomyces stellatus</name>
    <dbReference type="NCBI Taxonomy" id="120398"/>
    <lineage>
        <taxon>Eukaryota</taxon>
        <taxon>Sar</taxon>
        <taxon>Stramenopiles</taxon>
        <taxon>Oomycota</taxon>
        <taxon>Saprolegniomycetes</taxon>
        <taxon>Saprolegniales</taxon>
        <taxon>Verrucalvaceae</taxon>
        <taxon>Aphanomyces</taxon>
    </lineage>
</organism>
<reference evidence="3 4" key="1">
    <citation type="submission" date="2019-03" db="EMBL/GenBank/DDBJ databases">
        <authorList>
            <person name="Gaulin E."/>
            <person name="Dumas B."/>
        </authorList>
    </citation>
    <scope>NUCLEOTIDE SEQUENCE [LARGE SCALE GENOMIC DNA]</scope>
    <source>
        <strain evidence="3">CBS 568.67</strain>
    </source>
</reference>
<dbReference type="Proteomes" id="UP000332933">
    <property type="component" value="Unassembled WGS sequence"/>
</dbReference>
<dbReference type="Pfam" id="PF00112">
    <property type="entry name" value="Peptidase_C1"/>
    <property type="match status" value="1"/>
</dbReference>
<feature type="domain" description="Peptidase C1A papain C-terminal" evidence="1">
    <location>
        <begin position="42"/>
        <end position="116"/>
    </location>
</feature>
<name>A0A485L9R9_9STRA</name>